<reference evidence="2" key="1">
    <citation type="journal article" date="2015" name="Nature">
        <title>Complex archaea that bridge the gap between prokaryotes and eukaryotes.</title>
        <authorList>
            <person name="Spang A."/>
            <person name="Saw J.H."/>
            <person name="Jorgensen S.L."/>
            <person name="Zaremba-Niedzwiedzka K."/>
            <person name="Martijn J."/>
            <person name="Lind A.E."/>
            <person name="van Eijk R."/>
            <person name="Schleper C."/>
            <person name="Guy L."/>
            <person name="Ettema T.J."/>
        </authorList>
    </citation>
    <scope>NUCLEOTIDE SEQUENCE</scope>
</reference>
<protein>
    <recommendedName>
        <fullName evidence="3">Alpha-galactosidase NEW3 domain-containing protein</fullName>
    </recommendedName>
</protein>
<gene>
    <name evidence="2" type="ORF">LCGC14_2474730</name>
</gene>
<dbReference type="AlphaFoldDB" id="A0A0F9BX80"/>
<comment type="caution">
    <text evidence="2">The sequence shown here is derived from an EMBL/GenBank/DDBJ whole genome shotgun (WGS) entry which is preliminary data.</text>
</comment>
<name>A0A0F9BX80_9ZZZZ</name>
<dbReference type="EMBL" id="LAZR01038839">
    <property type="protein sequence ID" value="KKL18517.1"/>
    <property type="molecule type" value="Genomic_DNA"/>
</dbReference>
<evidence type="ECO:0000256" key="1">
    <source>
        <dbReference type="SAM" id="Phobius"/>
    </source>
</evidence>
<feature type="transmembrane region" description="Helical" evidence="1">
    <location>
        <begin position="370"/>
        <end position="392"/>
    </location>
</feature>
<organism evidence="2">
    <name type="scientific">marine sediment metagenome</name>
    <dbReference type="NCBI Taxonomy" id="412755"/>
    <lineage>
        <taxon>unclassified sequences</taxon>
        <taxon>metagenomes</taxon>
        <taxon>ecological metagenomes</taxon>
    </lineage>
</organism>
<accession>A0A0F9BX80</accession>
<keyword evidence="1" id="KW-0812">Transmembrane</keyword>
<sequence>MDINKKLLVSFLAFVSVLFLAVTVSAASPLATNLDVEVDGIDWNNDPAIMVGDTVSVRVEFTSLENASDITVEVEIEGDRKDVEAETRLFDVEDGNSYVKTLRLEIPFDLKDELSDFVTLSVDISGSGFKTTAFRELRVQRESFNADIKSIGVPQTVKAGETFPVDVVLKNLGYNDLDDLFVTARISALDIERTAFFGDLVALECDDDDSAVDNYGVEITRKCNEDDDDTVFGRLFLTVPHDVKSGVYALEVEVENEDTTSSEVVQIVIDNAFSAGTFIVSGNQLLIVNPTNDVVVYRLVPESTSAVSVSVSQSLVAVSAGSSETVTVDATSNVAGTQTYSVNIFSADGTLVDTVSFSVVAEGRNATSPIFVLTIILAIIFIVLLVVLIVLIGKKPEKAEEFGESYY</sequence>
<proteinExistence type="predicted"/>
<evidence type="ECO:0008006" key="3">
    <source>
        <dbReference type="Google" id="ProtNLM"/>
    </source>
</evidence>
<evidence type="ECO:0000313" key="2">
    <source>
        <dbReference type="EMBL" id="KKL18517.1"/>
    </source>
</evidence>
<keyword evidence="1" id="KW-1133">Transmembrane helix</keyword>
<keyword evidence="1" id="KW-0472">Membrane</keyword>